<dbReference type="EMBL" id="PVLR01000038">
    <property type="protein sequence ID" value="PRD68112.1"/>
    <property type="molecule type" value="Genomic_DNA"/>
</dbReference>
<proteinExistence type="predicted"/>
<reference evidence="2 3" key="1">
    <citation type="submission" date="2018-03" db="EMBL/GenBank/DDBJ databases">
        <title>Comparative genomics illustrates the genes involved in a hyperalkaliphilic mechanisms of Serpentinomonas isolated from highly-alkaline calcium-rich serpentinized springs.</title>
        <authorList>
            <person name="Suzuki S."/>
            <person name="Ishii S."/>
            <person name="Walworth N."/>
            <person name="Bird L."/>
            <person name="Kuenen J.G."/>
            <person name="Nealson K.H."/>
        </authorList>
    </citation>
    <scope>NUCLEOTIDE SEQUENCE [LARGE SCALE GENOMIC DNA]</scope>
    <source>
        <strain evidence="2 3">83</strain>
    </source>
</reference>
<name>A0A2S9KCI7_9BURK</name>
<dbReference type="GO" id="GO:0005524">
    <property type="term" value="F:ATP binding"/>
    <property type="evidence" value="ECO:0007669"/>
    <property type="project" value="InterPro"/>
</dbReference>
<protein>
    <recommendedName>
        <fullName evidence="1">ATPase dynein-related AAA domain-containing protein</fullName>
    </recommendedName>
</protein>
<feature type="domain" description="ATPase dynein-related AAA" evidence="1">
    <location>
        <begin position="149"/>
        <end position="345"/>
    </location>
</feature>
<dbReference type="OrthoDB" id="9781481at2"/>
<keyword evidence="3" id="KW-1185">Reference proteome</keyword>
<evidence type="ECO:0000313" key="2">
    <source>
        <dbReference type="EMBL" id="PRD68112.1"/>
    </source>
</evidence>
<organism evidence="2 3">
    <name type="scientific">Malikia spinosa</name>
    <dbReference type="NCBI Taxonomy" id="86180"/>
    <lineage>
        <taxon>Bacteria</taxon>
        <taxon>Pseudomonadati</taxon>
        <taxon>Pseudomonadota</taxon>
        <taxon>Betaproteobacteria</taxon>
        <taxon>Burkholderiales</taxon>
        <taxon>Comamonadaceae</taxon>
        <taxon>Malikia</taxon>
    </lineage>
</organism>
<dbReference type="GO" id="GO:0016887">
    <property type="term" value="F:ATP hydrolysis activity"/>
    <property type="evidence" value="ECO:0007669"/>
    <property type="project" value="InterPro"/>
</dbReference>
<dbReference type="PANTHER" id="PTHR37291">
    <property type="entry name" value="5-METHYLCYTOSINE-SPECIFIC RESTRICTION ENZYME B"/>
    <property type="match status" value="1"/>
</dbReference>
<dbReference type="PANTHER" id="PTHR37291:SF1">
    <property type="entry name" value="TYPE IV METHYL-DIRECTED RESTRICTION ENZYME ECOKMCRB SUBUNIT"/>
    <property type="match status" value="1"/>
</dbReference>
<dbReference type="SUPFAM" id="SSF52540">
    <property type="entry name" value="P-loop containing nucleoside triphosphate hydrolases"/>
    <property type="match status" value="1"/>
</dbReference>
<comment type="caution">
    <text evidence="2">The sequence shown here is derived from an EMBL/GenBank/DDBJ whole genome shotgun (WGS) entry which is preliminary data.</text>
</comment>
<dbReference type="InterPro" id="IPR027417">
    <property type="entry name" value="P-loop_NTPase"/>
</dbReference>
<dbReference type="Proteomes" id="UP000238326">
    <property type="component" value="Unassembled WGS sequence"/>
</dbReference>
<evidence type="ECO:0000259" key="1">
    <source>
        <dbReference type="Pfam" id="PF07728"/>
    </source>
</evidence>
<accession>A0A2S9KCI7</accession>
<dbReference type="Gene3D" id="3.40.50.300">
    <property type="entry name" value="P-loop containing nucleotide triphosphate hydrolases"/>
    <property type="match status" value="1"/>
</dbReference>
<dbReference type="Pfam" id="PF07728">
    <property type="entry name" value="AAA_5"/>
    <property type="match status" value="1"/>
</dbReference>
<dbReference type="InterPro" id="IPR011704">
    <property type="entry name" value="ATPase_dyneun-rel_AAA"/>
</dbReference>
<dbReference type="RefSeq" id="WP_105730382.1">
    <property type="nucleotide sequence ID" value="NZ_PVLR01000038.1"/>
</dbReference>
<gene>
    <name evidence="2" type="ORF">C6P61_13120</name>
</gene>
<sequence length="481" mass="54150">MSWKEVIEVLDCRFYRYVSNSGVEPKNVYATGYILKNGRQLAVETRGEGSRVNIWIEDIGPPVVPSHFQLYKEDEGRLASLSSVAPKLSGPGYGKPPGRAYKIVVATIDELESLLEWYGGGVRGQSNDKAKVGEVLSGSKEKSLMELNTILYGPPGTGKTYTTTSRTVKLCDGFLPEGGEIVVRKRFEELRKAGRVSFVTFHQSYGYEEFVEGLRPIVKDGQVVYEVLPGAFKRACLAARGLGKVEHGQPENISQRGVEENQNDTVQPHVIIIDEINRANISKVFGELITLIEEDKREGQANAVTVKLPYSGEDFSVPSNLYLLGTMNTADRSIALLDTALRRRFEFEEVMPNPDLLKDHVIEGINLGQLLEAINQRIEALYDRDHTIGHAYLMGLQSLDDLERAFRRKVLPLLQEYFYENWSQVRRVLYDFGEGDFVQRVVRLPIPLDGDDDLDAESSVVYRVNPAPFPVHAYRRIYEGR</sequence>
<evidence type="ECO:0000313" key="3">
    <source>
        <dbReference type="Proteomes" id="UP000238326"/>
    </source>
</evidence>
<dbReference type="AlphaFoldDB" id="A0A2S9KCI7"/>
<dbReference type="InterPro" id="IPR052934">
    <property type="entry name" value="Methyl-DNA_Rec/Restrict_Enz"/>
</dbReference>